<dbReference type="PANTHER" id="PTHR42964:SF1">
    <property type="entry name" value="POLYKETIDE BIOSYNTHESIS ENOYL-COA HYDRATASE PKSH-RELATED"/>
    <property type="match status" value="1"/>
</dbReference>
<dbReference type="EMBL" id="MDYQ01000463">
    <property type="protein sequence ID" value="PRP74468.1"/>
    <property type="molecule type" value="Genomic_DNA"/>
</dbReference>
<dbReference type="Pfam" id="PF00378">
    <property type="entry name" value="ECH_1"/>
    <property type="match status" value="1"/>
</dbReference>
<organism evidence="2 3">
    <name type="scientific">Planoprotostelium fungivorum</name>
    <dbReference type="NCBI Taxonomy" id="1890364"/>
    <lineage>
        <taxon>Eukaryota</taxon>
        <taxon>Amoebozoa</taxon>
        <taxon>Evosea</taxon>
        <taxon>Variosea</taxon>
        <taxon>Cavosteliida</taxon>
        <taxon>Cavosteliaceae</taxon>
        <taxon>Planoprotostelium</taxon>
    </lineage>
</organism>
<evidence type="ECO:0000313" key="2">
    <source>
        <dbReference type="EMBL" id="PRP74468.1"/>
    </source>
</evidence>
<comment type="caution">
    <text evidence="2">The sequence shown here is derived from an EMBL/GenBank/DDBJ whole genome shotgun (WGS) entry which is preliminary data.</text>
</comment>
<evidence type="ECO:0008006" key="4">
    <source>
        <dbReference type="Google" id="ProtNLM"/>
    </source>
</evidence>
<dbReference type="Gene3D" id="3.90.226.10">
    <property type="entry name" value="2-enoyl-CoA Hydratase, Chain A, domain 1"/>
    <property type="match status" value="1"/>
</dbReference>
<dbReference type="PANTHER" id="PTHR42964">
    <property type="entry name" value="ENOYL-COA HYDRATASE"/>
    <property type="match status" value="1"/>
</dbReference>
<dbReference type="CDD" id="cd06558">
    <property type="entry name" value="crotonase-like"/>
    <property type="match status" value="1"/>
</dbReference>
<dbReference type="OrthoDB" id="2018133at2759"/>
<dbReference type="AlphaFoldDB" id="A0A2P6MRY1"/>
<dbReference type="InterPro" id="IPR001753">
    <property type="entry name" value="Enoyl-CoA_hydra/iso"/>
</dbReference>
<accession>A0A2P6MRY1</accession>
<dbReference type="InterPro" id="IPR029045">
    <property type="entry name" value="ClpP/crotonase-like_dom_sf"/>
</dbReference>
<dbReference type="Proteomes" id="UP000241769">
    <property type="component" value="Unassembled WGS sequence"/>
</dbReference>
<protein>
    <recommendedName>
        <fullName evidence="4">Enoyl-CoA hydratase</fullName>
    </recommendedName>
</protein>
<evidence type="ECO:0000313" key="3">
    <source>
        <dbReference type="Proteomes" id="UP000241769"/>
    </source>
</evidence>
<reference evidence="2 3" key="1">
    <citation type="journal article" date="2018" name="Genome Biol. Evol.">
        <title>Multiple Roots of Fruiting Body Formation in Amoebozoa.</title>
        <authorList>
            <person name="Hillmann F."/>
            <person name="Forbes G."/>
            <person name="Novohradska S."/>
            <person name="Ferling I."/>
            <person name="Riege K."/>
            <person name="Groth M."/>
            <person name="Westermann M."/>
            <person name="Marz M."/>
            <person name="Spaller T."/>
            <person name="Winckler T."/>
            <person name="Schaap P."/>
            <person name="Glockner G."/>
        </authorList>
    </citation>
    <scope>NUCLEOTIDE SEQUENCE [LARGE SCALE GENOMIC DNA]</scope>
    <source>
        <strain evidence="2 3">Jena</strain>
    </source>
</reference>
<name>A0A2P6MRY1_9EUKA</name>
<dbReference type="GO" id="GO:0008300">
    <property type="term" value="P:isoprenoid catabolic process"/>
    <property type="evidence" value="ECO:0007669"/>
    <property type="project" value="TreeGrafter"/>
</dbReference>
<dbReference type="InParanoid" id="A0A2P6MRY1"/>
<dbReference type="InterPro" id="IPR051683">
    <property type="entry name" value="Enoyl-CoA_Hydratase/Isomerase"/>
</dbReference>
<evidence type="ECO:0000256" key="1">
    <source>
        <dbReference type="ARBA" id="ARBA00005254"/>
    </source>
</evidence>
<dbReference type="STRING" id="1890364.A0A2P6MRY1"/>
<gene>
    <name evidence="2" type="ORF">PROFUN_06597</name>
</gene>
<keyword evidence="3" id="KW-1185">Reference proteome</keyword>
<proteinExistence type="inferred from homology"/>
<comment type="similarity">
    <text evidence="1">Belongs to the enoyl-CoA hydratase/isomerase family.</text>
</comment>
<dbReference type="SUPFAM" id="SSF52096">
    <property type="entry name" value="ClpP/crotonase"/>
    <property type="match status" value="1"/>
</dbReference>
<dbReference type="Gene3D" id="1.10.12.10">
    <property type="entry name" value="Lyase 2-enoyl-coa Hydratase, Chain A, domain 2"/>
    <property type="match status" value="1"/>
</dbReference>
<sequence length="267" mass="29174">MSQDALLLQRSHDDQVLTITFNRPNRGNSLNSAMMSQLTKAIREADADGEPHSNYDVDLTGSGRFFCTGMDLGPQDQLTILSEMKSDNPPPSVFQLIQLCKKVTIAVMEGPALGGGVGILFACDIKICTESSWLQMPEVNRGIIPALISVVILPSLGYSLTKQLMLTGEKFTPSQLAVMGAVTQVTKEATDTNQSLERYIQLLLLGAPGAQSKVKALLQYGMNHESSQMNKEAGRQLEAVMTSNEAAYGMQCFREKKKPDWKSLSKL</sequence>
<dbReference type="InterPro" id="IPR014748">
    <property type="entry name" value="Enoyl-CoA_hydra_C"/>
</dbReference>